<evidence type="ECO:0000256" key="2">
    <source>
        <dbReference type="ARBA" id="ARBA00004922"/>
    </source>
</evidence>
<evidence type="ECO:0000256" key="5">
    <source>
        <dbReference type="ARBA" id="ARBA00022676"/>
    </source>
</evidence>
<comment type="pathway">
    <text evidence="2">Protein modification; protein glycosylation.</text>
</comment>
<reference evidence="14" key="2">
    <citation type="submission" date="2022-10" db="EMBL/GenBank/DDBJ databases">
        <authorList>
            <consortium name="ENA_rothamsted_submissions"/>
            <consortium name="culmorum"/>
            <person name="King R."/>
        </authorList>
    </citation>
    <scope>NUCLEOTIDE SEQUENCE</scope>
</reference>
<dbReference type="InterPro" id="IPR026050">
    <property type="entry name" value="C1GALT1/C1GALT1_chp1"/>
</dbReference>
<dbReference type="AlphaFoldDB" id="A0A9P0IJB4"/>
<feature type="domain" description="Fringe-like glycosyltransferase" evidence="13">
    <location>
        <begin position="78"/>
        <end position="275"/>
    </location>
</feature>
<keyword evidence="5" id="KW-0328">Glycosyltransferase</keyword>
<comment type="similarity">
    <text evidence="3">Belongs to the glycosyltransferase 31 family. Beta3-Gal-T subfamily.</text>
</comment>
<evidence type="ECO:0000256" key="10">
    <source>
        <dbReference type="ARBA" id="ARBA00022989"/>
    </source>
</evidence>
<evidence type="ECO:0000256" key="1">
    <source>
        <dbReference type="ARBA" id="ARBA00004606"/>
    </source>
</evidence>
<proteinExistence type="inferred from homology"/>
<dbReference type="PANTHER" id="PTHR23033:SF14">
    <property type="entry name" value="GLYCOPROTEIN-N-ACETYLGALACTOSAMINE 3-BETA-GALACTOSYLTRANSFERASE 1-RELATED"/>
    <property type="match status" value="1"/>
</dbReference>
<keyword evidence="6" id="KW-0808">Transferase</keyword>
<keyword evidence="10 12" id="KW-1133">Transmembrane helix</keyword>
<sequence length="387" mass="45858">MKSVNFQELLYFLFGFACGFIVLTLFSQSYQALIANQRINSRNLKHQSYNISSDAQKYDHELSDRLFNEIKILCWIFTHPDNHKKKLPHLKNTWGKKCNKLIFMSIKDDPAFPEIIVIPVENGREHLWNKTKLTMEYVYKNHLNDADWFMRADDDNFVLMENLRYMLYQYHHQTSLYIGCRFAIKYPKVEEGYMAGGFVLLLYLKLMIFFFNFSFSSEGGHIFSKKALKKFNEISIHNASLCPQDDSSLDDVFIGQCLKNLAIFLDGRDQFDQKRFFPLSPEQHFKPALDPTFWYSQYLWRNVSQGGLQCCSDTFISKHYTSPKEMHTLQYLIYNVHPYGLQKNLTEILPRKLSIKELIRLSDEKSFAPNYKQHKIIHNIDDDEKYR</sequence>
<name>A0A9P0IJB4_9DIPT</name>
<keyword evidence="8" id="KW-0547">Nucleotide-binding</keyword>
<dbReference type="EMBL" id="OU895877">
    <property type="protein sequence ID" value="CAH1707165.1"/>
    <property type="molecule type" value="Genomic_DNA"/>
</dbReference>
<keyword evidence="9" id="KW-0735">Signal-anchor</keyword>
<dbReference type="Proteomes" id="UP001153620">
    <property type="component" value="Chromosome 1"/>
</dbReference>
<keyword evidence="15" id="KW-1185">Reference proteome</keyword>
<evidence type="ECO:0000256" key="8">
    <source>
        <dbReference type="ARBA" id="ARBA00022741"/>
    </source>
</evidence>
<dbReference type="Gene3D" id="3.90.550.50">
    <property type="match status" value="1"/>
</dbReference>
<feature type="transmembrane region" description="Helical" evidence="12">
    <location>
        <begin position="12"/>
        <end position="35"/>
    </location>
</feature>
<organism evidence="14 15">
    <name type="scientific">Chironomus riparius</name>
    <dbReference type="NCBI Taxonomy" id="315576"/>
    <lineage>
        <taxon>Eukaryota</taxon>
        <taxon>Metazoa</taxon>
        <taxon>Ecdysozoa</taxon>
        <taxon>Arthropoda</taxon>
        <taxon>Hexapoda</taxon>
        <taxon>Insecta</taxon>
        <taxon>Pterygota</taxon>
        <taxon>Neoptera</taxon>
        <taxon>Endopterygota</taxon>
        <taxon>Diptera</taxon>
        <taxon>Nematocera</taxon>
        <taxon>Chironomoidea</taxon>
        <taxon>Chironomidae</taxon>
        <taxon>Chironominae</taxon>
        <taxon>Chironomus</taxon>
    </lineage>
</organism>
<keyword evidence="11 12" id="KW-0472">Membrane</keyword>
<dbReference type="Pfam" id="PF02434">
    <property type="entry name" value="Fringe"/>
    <property type="match status" value="1"/>
</dbReference>
<evidence type="ECO:0000256" key="3">
    <source>
        <dbReference type="ARBA" id="ARBA00006462"/>
    </source>
</evidence>
<evidence type="ECO:0000259" key="13">
    <source>
        <dbReference type="Pfam" id="PF02434"/>
    </source>
</evidence>
<dbReference type="InterPro" id="IPR003378">
    <property type="entry name" value="Fringe-like_glycosylTrfase"/>
</dbReference>
<evidence type="ECO:0000313" key="15">
    <source>
        <dbReference type="Proteomes" id="UP001153620"/>
    </source>
</evidence>
<keyword evidence="7 12" id="KW-0812">Transmembrane</keyword>
<evidence type="ECO:0000256" key="6">
    <source>
        <dbReference type="ARBA" id="ARBA00022679"/>
    </source>
</evidence>
<feature type="transmembrane region" description="Helical" evidence="12">
    <location>
        <begin position="193"/>
        <end position="215"/>
    </location>
</feature>
<evidence type="ECO:0000256" key="7">
    <source>
        <dbReference type="ARBA" id="ARBA00022692"/>
    </source>
</evidence>
<evidence type="ECO:0000256" key="9">
    <source>
        <dbReference type="ARBA" id="ARBA00022968"/>
    </source>
</evidence>
<evidence type="ECO:0000256" key="11">
    <source>
        <dbReference type="ARBA" id="ARBA00023136"/>
    </source>
</evidence>
<comment type="subcellular location">
    <subcellularLocation>
        <location evidence="1">Membrane</location>
        <topology evidence="1">Single-pass type II membrane protein</topology>
    </subcellularLocation>
</comment>
<dbReference type="PANTHER" id="PTHR23033">
    <property type="entry name" value="BETA1,3-GALACTOSYLTRANSFERASE"/>
    <property type="match status" value="1"/>
</dbReference>
<reference evidence="14" key="1">
    <citation type="submission" date="2022-01" db="EMBL/GenBank/DDBJ databases">
        <authorList>
            <person name="King R."/>
        </authorList>
    </citation>
    <scope>NUCLEOTIDE SEQUENCE</scope>
</reference>
<gene>
    <name evidence="14" type="ORF">CHIRRI_LOCUS33</name>
</gene>
<dbReference type="OrthoDB" id="414175at2759"/>
<accession>A0A9P0IJB4</accession>
<dbReference type="GO" id="GO:0000166">
    <property type="term" value="F:nucleotide binding"/>
    <property type="evidence" value="ECO:0007669"/>
    <property type="project" value="UniProtKB-KW"/>
</dbReference>
<dbReference type="GO" id="GO:0016020">
    <property type="term" value="C:membrane"/>
    <property type="evidence" value="ECO:0007669"/>
    <property type="project" value="UniProtKB-SubCell"/>
</dbReference>
<evidence type="ECO:0000256" key="4">
    <source>
        <dbReference type="ARBA" id="ARBA00012557"/>
    </source>
</evidence>
<dbReference type="GO" id="GO:0016263">
    <property type="term" value="F:glycoprotein-N-acetylgalactosamine 3-beta-galactosyltransferase activity"/>
    <property type="evidence" value="ECO:0007669"/>
    <property type="project" value="UniProtKB-EC"/>
</dbReference>
<evidence type="ECO:0000256" key="12">
    <source>
        <dbReference type="SAM" id="Phobius"/>
    </source>
</evidence>
<evidence type="ECO:0000313" key="14">
    <source>
        <dbReference type="EMBL" id="CAH1707165.1"/>
    </source>
</evidence>
<protein>
    <recommendedName>
        <fullName evidence="4">N-acetylgalactosaminide beta-1,3-galactosyltransferase</fullName>
        <ecNumber evidence="4">2.4.1.122</ecNumber>
    </recommendedName>
</protein>
<dbReference type="EC" id="2.4.1.122" evidence="4"/>